<evidence type="ECO:0000313" key="2">
    <source>
        <dbReference type="Proteomes" id="UP000074410"/>
    </source>
</evidence>
<proteinExistence type="predicted"/>
<comment type="caution">
    <text evidence="1">The sequence shown here is derived from an EMBL/GenBank/DDBJ whole genome shotgun (WGS) entry which is preliminary data.</text>
</comment>
<dbReference type="EMBL" id="LDTC01000012">
    <property type="protein sequence ID" value="KTW17279.1"/>
    <property type="molecule type" value="Genomic_DNA"/>
</dbReference>
<organism evidence="1 2">
    <name type="scientific">Sphingomonas sanguinis</name>
    <dbReference type="NCBI Taxonomy" id="33051"/>
    <lineage>
        <taxon>Bacteria</taxon>
        <taxon>Pseudomonadati</taxon>
        <taxon>Pseudomonadota</taxon>
        <taxon>Alphaproteobacteria</taxon>
        <taxon>Sphingomonadales</taxon>
        <taxon>Sphingomonadaceae</taxon>
        <taxon>Sphingomonas</taxon>
    </lineage>
</organism>
<evidence type="ECO:0000313" key="1">
    <source>
        <dbReference type="EMBL" id="KTW17279.1"/>
    </source>
</evidence>
<dbReference type="Proteomes" id="UP000074410">
    <property type="component" value="Unassembled WGS sequence"/>
</dbReference>
<dbReference type="RefSeq" id="WP_058715559.1">
    <property type="nucleotide sequence ID" value="NZ_LDTC01000012.1"/>
</dbReference>
<dbReference type="PATRIC" id="fig|33051.5.peg.433"/>
<name>A0A147JC47_9SPHN</name>
<sequence>MVAKPLGALQGMLQAGIVQLNERQEAIDSWDQWGPSRSKALTLYLPIERSAAIGIAQRNQAIREILERCGKIIS</sequence>
<reference evidence="1 2" key="1">
    <citation type="journal article" date="2016" name="Front. Microbiol.">
        <title>Genomic Resource of Rice Seed Associated Bacteria.</title>
        <authorList>
            <person name="Midha S."/>
            <person name="Bansal K."/>
            <person name="Sharma S."/>
            <person name="Kumar N."/>
            <person name="Patil P.P."/>
            <person name="Chaudhry V."/>
            <person name="Patil P.B."/>
        </authorList>
    </citation>
    <scope>NUCLEOTIDE SEQUENCE [LARGE SCALE GENOMIC DNA]</scope>
    <source>
        <strain evidence="1 2">NS258</strain>
    </source>
</reference>
<gene>
    <name evidence="1" type="ORF">NS258_02450</name>
</gene>
<protein>
    <submittedName>
        <fullName evidence="1">Uncharacterized protein</fullName>
    </submittedName>
</protein>
<accession>A0A147JC47</accession>
<dbReference type="AlphaFoldDB" id="A0A147JC47"/>